<comment type="caution">
    <text evidence="3">The sequence shown here is derived from an EMBL/GenBank/DDBJ whole genome shotgun (WGS) entry which is preliminary data.</text>
</comment>
<proteinExistence type="predicted"/>
<dbReference type="AlphaFoldDB" id="A0A9D4XU62"/>
<feature type="domain" description="Integrase catalytic" evidence="2">
    <location>
        <begin position="15"/>
        <end position="211"/>
    </location>
</feature>
<dbReference type="InterPro" id="IPR012337">
    <property type="entry name" value="RNaseH-like_sf"/>
</dbReference>
<dbReference type="PANTHER" id="PTHR42648">
    <property type="entry name" value="TRANSPOSASE, PUTATIVE-RELATED"/>
    <property type="match status" value="1"/>
</dbReference>
<name>A0A9D4XU62_PEA</name>
<protein>
    <recommendedName>
        <fullName evidence="2">Integrase catalytic domain-containing protein</fullName>
    </recommendedName>
</protein>
<dbReference type="GO" id="GO:0008233">
    <property type="term" value="F:peptidase activity"/>
    <property type="evidence" value="ECO:0007669"/>
    <property type="project" value="UniProtKB-KW"/>
</dbReference>
<accession>A0A9D4XU62</accession>
<keyword evidence="1" id="KW-0378">Hydrolase</keyword>
<keyword evidence="4" id="KW-1185">Reference proteome</keyword>
<dbReference type="GO" id="GO:0015074">
    <property type="term" value="P:DNA integration"/>
    <property type="evidence" value="ECO:0007669"/>
    <property type="project" value="InterPro"/>
</dbReference>
<evidence type="ECO:0000256" key="1">
    <source>
        <dbReference type="ARBA" id="ARBA00022670"/>
    </source>
</evidence>
<dbReference type="GO" id="GO:0003676">
    <property type="term" value="F:nucleic acid binding"/>
    <property type="evidence" value="ECO:0007669"/>
    <property type="project" value="InterPro"/>
</dbReference>
<dbReference type="InterPro" id="IPR001584">
    <property type="entry name" value="Integrase_cat-core"/>
</dbReference>
<dbReference type="SUPFAM" id="SSF53098">
    <property type="entry name" value="Ribonuclease H-like"/>
    <property type="match status" value="1"/>
</dbReference>
<dbReference type="Pfam" id="PF22936">
    <property type="entry name" value="Pol_BBD"/>
    <property type="match status" value="1"/>
</dbReference>
<dbReference type="InterPro" id="IPR039537">
    <property type="entry name" value="Retrotran_Ty1/copia-like"/>
</dbReference>
<gene>
    <name evidence="3" type="ORF">KIW84_032819</name>
</gene>
<dbReference type="InterPro" id="IPR036397">
    <property type="entry name" value="RNaseH_sf"/>
</dbReference>
<dbReference type="GO" id="GO:0006508">
    <property type="term" value="P:proteolysis"/>
    <property type="evidence" value="ECO:0007669"/>
    <property type="project" value="UniProtKB-KW"/>
</dbReference>
<dbReference type="Proteomes" id="UP001058974">
    <property type="component" value="Chromosome 3"/>
</dbReference>
<dbReference type="PANTHER" id="PTHR42648:SF28">
    <property type="entry name" value="TRANSPOSON-ENCODED PROTEIN WITH RIBONUCLEASE H-LIKE AND RETROVIRUS ZINC FINGER-LIKE DOMAINS"/>
    <property type="match status" value="1"/>
</dbReference>
<evidence type="ECO:0000313" key="4">
    <source>
        <dbReference type="Proteomes" id="UP001058974"/>
    </source>
</evidence>
<dbReference type="EMBL" id="JAMSHJ010000003">
    <property type="protein sequence ID" value="KAI5427558.1"/>
    <property type="molecule type" value="Genomic_DNA"/>
</dbReference>
<dbReference type="PROSITE" id="PS50994">
    <property type="entry name" value="INTEGRASE"/>
    <property type="match status" value="1"/>
</dbReference>
<dbReference type="InterPro" id="IPR057670">
    <property type="entry name" value="SH3_retrovirus"/>
</dbReference>
<dbReference type="InterPro" id="IPR054722">
    <property type="entry name" value="PolX-like_BBD"/>
</dbReference>
<dbReference type="Gramene" id="Psat03G0281900-T1">
    <property type="protein sequence ID" value="KAI5427558.1"/>
    <property type="gene ID" value="KIW84_032819"/>
</dbReference>
<keyword evidence="1" id="KW-0645">Protease</keyword>
<dbReference type="Pfam" id="PF25597">
    <property type="entry name" value="SH3_retrovirus"/>
    <property type="match status" value="1"/>
</dbReference>
<reference evidence="3 4" key="1">
    <citation type="journal article" date="2022" name="Nat. Genet.">
        <title>Improved pea reference genome and pan-genome highlight genomic features and evolutionary characteristics.</title>
        <authorList>
            <person name="Yang T."/>
            <person name="Liu R."/>
            <person name="Luo Y."/>
            <person name="Hu S."/>
            <person name="Wang D."/>
            <person name="Wang C."/>
            <person name="Pandey M.K."/>
            <person name="Ge S."/>
            <person name="Xu Q."/>
            <person name="Li N."/>
            <person name="Li G."/>
            <person name="Huang Y."/>
            <person name="Saxena R.K."/>
            <person name="Ji Y."/>
            <person name="Li M."/>
            <person name="Yan X."/>
            <person name="He Y."/>
            <person name="Liu Y."/>
            <person name="Wang X."/>
            <person name="Xiang C."/>
            <person name="Varshney R.K."/>
            <person name="Ding H."/>
            <person name="Gao S."/>
            <person name="Zong X."/>
        </authorList>
    </citation>
    <scope>NUCLEOTIDE SEQUENCE [LARGE SCALE GENOMIC DNA]</scope>
    <source>
        <strain evidence="3 4">cv. Zhongwan 6</strain>
    </source>
</reference>
<sequence>MYSSSVKGLNSSCFSGISPSMWIIDSGASHHMSYDAKSFVSLNTTPFMLVMTADGTHMALAGIGSVSTPNLSFSDVYYIPNLTLSLAFVSQLCDYGYSVMFSSTSCCVQDPHLGRLIGISRGEYTSNKFYELLTFDGTNHKTSCTDTPQQNGVTERKHRHIIEIARSFLLSASVPSEFWGETVLTVVHVINRISSSVTSGLSPFEKLYNYIPDYSSLKVFGSTCFVLRPQVERSKLSSRYAICVFLGYGDGQKGYHCYDPGAKKFYISRHVVFLEHIPFYSLFQFSFTSSSKLIHIDPFGHNDNASSDCNF</sequence>
<evidence type="ECO:0000259" key="2">
    <source>
        <dbReference type="PROSITE" id="PS50994"/>
    </source>
</evidence>
<organism evidence="3 4">
    <name type="scientific">Pisum sativum</name>
    <name type="common">Garden pea</name>
    <name type="synonym">Lathyrus oleraceus</name>
    <dbReference type="NCBI Taxonomy" id="3888"/>
    <lineage>
        <taxon>Eukaryota</taxon>
        <taxon>Viridiplantae</taxon>
        <taxon>Streptophyta</taxon>
        <taxon>Embryophyta</taxon>
        <taxon>Tracheophyta</taxon>
        <taxon>Spermatophyta</taxon>
        <taxon>Magnoliopsida</taxon>
        <taxon>eudicotyledons</taxon>
        <taxon>Gunneridae</taxon>
        <taxon>Pentapetalae</taxon>
        <taxon>rosids</taxon>
        <taxon>fabids</taxon>
        <taxon>Fabales</taxon>
        <taxon>Fabaceae</taxon>
        <taxon>Papilionoideae</taxon>
        <taxon>50 kb inversion clade</taxon>
        <taxon>NPAAA clade</taxon>
        <taxon>Hologalegina</taxon>
        <taxon>IRL clade</taxon>
        <taxon>Fabeae</taxon>
        <taxon>Lathyrus</taxon>
    </lineage>
</organism>
<evidence type="ECO:0000313" key="3">
    <source>
        <dbReference type="EMBL" id="KAI5427558.1"/>
    </source>
</evidence>
<dbReference type="Gene3D" id="3.30.420.10">
    <property type="entry name" value="Ribonuclease H-like superfamily/Ribonuclease H"/>
    <property type="match status" value="1"/>
</dbReference>